<proteinExistence type="predicted"/>
<accession>A0A183TF45</accession>
<dbReference type="GO" id="GO:0019934">
    <property type="term" value="P:cGMP-mediated signaling"/>
    <property type="evidence" value="ECO:0007669"/>
    <property type="project" value="TreeGrafter"/>
</dbReference>
<sequence length="208" mass="22696">LVEKTEAMKELTYHAVPRNIAEKLKRGQPKEAFTKVYENVTILSAVINNVCTLSKFMQPQELLEIIKRIMEEIDGLIRIYHGCKFESAGDACIVVTGLPTPTELHAALIAELAFDLILAMKNINASTPSLAGGVSIQIGCHSGTVLAGVIDRGVASYQAYGEDITIAQRLQQEGQVLLVLIGIYKQCSVAAFFVLIHSCTDCLFLVPF</sequence>
<dbReference type="SMART" id="SM00044">
    <property type="entry name" value="CYCc"/>
    <property type="match status" value="1"/>
</dbReference>
<evidence type="ECO:0000313" key="3">
    <source>
        <dbReference type="WBParaSite" id="SSLN_0001565701-mRNA-1"/>
    </source>
</evidence>
<dbReference type="AlphaFoldDB" id="A0A183TF45"/>
<dbReference type="CDD" id="cd07302">
    <property type="entry name" value="CHD"/>
    <property type="match status" value="1"/>
</dbReference>
<evidence type="ECO:0000259" key="2">
    <source>
        <dbReference type="PROSITE" id="PS50125"/>
    </source>
</evidence>
<dbReference type="GO" id="GO:0004383">
    <property type="term" value="F:guanylate cyclase activity"/>
    <property type="evidence" value="ECO:0007669"/>
    <property type="project" value="TreeGrafter"/>
</dbReference>
<keyword evidence="1" id="KW-0456">Lyase</keyword>
<dbReference type="WBParaSite" id="SSLN_0001565701-mRNA-1">
    <property type="protein sequence ID" value="SSLN_0001565701-mRNA-1"/>
    <property type="gene ID" value="SSLN_0001565701"/>
</dbReference>
<feature type="domain" description="Guanylate cyclase" evidence="2">
    <location>
        <begin position="41"/>
        <end position="171"/>
    </location>
</feature>
<dbReference type="GO" id="GO:0008074">
    <property type="term" value="C:guanylate cyclase complex, soluble"/>
    <property type="evidence" value="ECO:0007669"/>
    <property type="project" value="TreeGrafter"/>
</dbReference>
<name>A0A183TF45_SCHSO</name>
<dbReference type="InterPro" id="IPR001054">
    <property type="entry name" value="A/G_cyclase"/>
</dbReference>
<dbReference type="GO" id="GO:0070482">
    <property type="term" value="P:response to oxygen levels"/>
    <property type="evidence" value="ECO:0007669"/>
    <property type="project" value="TreeGrafter"/>
</dbReference>
<dbReference type="InterPro" id="IPR029787">
    <property type="entry name" value="Nucleotide_cyclase"/>
</dbReference>
<dbReference type="PANTHER" id="PTHR45655">
    <property type="entry name" value="GUANYLATE CYCLASE SOLUBLE SUBUNIT BETA-2"/>
    <property type="match status" value="1"/>
</dbReference>
<dbReference type="PANTHER" id="PTHR45655:SF13">
    <property type="entry name" value="SOLUBLE GUANYLATE CYCLASE GCY-32-RELATED"/>
    <property type="match status" value="1"/>
</dbReference>
<dbReference type="Pfam" id="PF00211">
    <property type="entry name" value="Guanylate_cyc"/>
    <property type="match status" value="1"/>
</dbReference>
<reference evidence="3" key="1">
    <citation type="submission" date="2016-06" db="UniProtKB">
        <authorList>
            <consortium name="WormBaseParasite"/>
        </authorList>
    </citation>
    <scope>IDENTIFICATION</scope>
</reference>
<organism evidence="3">
    <name type="scientific">Schistocephalus solidus</name>
    <name type="common">Tapeworm</name>
    <dbReference type="NCBI Taxonomy" id="70667"/>
    <lineage>
        <taxon>Eukaryota</taxon>
        <taxon>Metazoa</taxon>
        <taxon>Spiralia</taxon>
        <taxon>Lophotrochozoa</taxon>
        <taxon>Platyhelminthes</taxon>
        <taxon>Cestoda</taxon>
        <taxon>Eucestoda</taxon>
        <taxon>Diphyllobothriidea</taxon>
        <taxon>Diphyllobothriidae</taxon>
        <taxon>Schistocephalus</taxon>
    </lineage>
</organism>
<evidence type="ECO:0000256" key="1">
    <source>
        <dbReference type="ARBA" id="ARBA00023239"/>
    </source>
</evidence>
<protein>
    <submittedName>
        <fullName evidence="3">Guanylate cyclase domain-containing protein</fullName>
    </submittedName>
</protein>
<dbReference type="SUPFAM" id="SSF55073">
    <property type="entry name" value="Nucleotide cyclase"/>
    <property type="match status" value="1"/>
</dbReference>
<dbReference type="PROSITE" id="PS50125">
    <property type="entry name" value="GUANYLATE_CYCLASE_2"/>
    <property type="match status" value="1"/>
</dbReference>
<dbReference type="Gene3D" id="3.30.70.1230">
    <property type="entry name" value="Nucleotide cyclase"/>
    <property type="match status" value="1"/>
</dbReference>